<evidence type="ECO:0000313" key="4">
    <source>
        <dbReference type="Proteomes" id="UP001627284"/>
    </source>
</evidence>
<feature type="domain" description="Apple" evidence="2">
    <location>
        <begin position="4"/>
        <end position="52"/>
    </location>
</feature>
<comment type="caution">
    <text evidence="3">The sequence shown here is derived from an EMBL/GenBank/DDBJ whole genome shotgun (WGS) entry which is preliminary data.</text>
</comment>
<dbReference type="AlphaFoldDB" id="A0ABD2STF6"/>
<organism evidence="3 4">
    <name type="scientific">Solanum stoloniferum</name>
    <dbReference type="NCBI Taxonomy" id="62892"/>
    <lineage>
        <taxon>Eukaryota</taxon>
        <taxon>Viridiplantae</taxon>
        <taxon>Streptophyta</taxon>
        <taxon>Embryophyta</taxon>
        <taxon>Tracheophyta</taxon>
        <taxon>Spermatophyta</taxon>
        <taxon>Magnoliopsida</taxon>
        <taxon>eudicotyledons</taxon>
        <taxon>Gunneridae</taxon>
        <taxon>Pentapetalae</taxon>
        <taxon>asterids</taxon>
        <taxon>lamiids</taxon>
        <taxon>Solanales</taxon>
        <taxon>Solanaceae</taxon>
        <taxon>Solanoideae</taxon>
        <taxon>Solaneae</taxon>
        <taxon>Solanum</taxon>
    </lineage>
</organism>
<name>A0ABD2STF6_9SOLN</name>
<dbReference type="Pfam" id="PF08276">
    <property type="entry name" value="PAN_2"/>
    <property type="match status" value="1"/>
</dbReference>
<evidence type="ECO:0000313" key="3">
    <source>
        <dbReference type="EMBL" id="KAL3347119.1"/>
    </source>
</evidence>
<protein>
    <recommendedName>
        <fullName evidence="2">Apple domain-containing protein</fullName>
    </recommendedName>
</protein>
<feature type="transmembrane region" description="Helical" evidence="1">
    <location>
        <begin position="79"/>
        <end position="102"/>
    </location>
</feature>
<dbReference type="Proteomes" id="UP001627284">
    <property type="component" value="Unassembled WGS sequence"/>
</dbReference>
<dbReference type="PANTHER" id="PTHR32444:SF150">
    <property type="entry name" value="NON-SPECIFIC SERINE_THREONINE PROTEIN KINASE"/>
    <property type="match status" value="1"/>
</dbReference>
<evidence type="ECO:0000259" key="2">
    <source>
        <dbReference type="Pfam" id="PF08276"/>
    </source>
</evidence>
<proteinExistence type="predicted"/>
<keyword evidence="1" id="KW-1133">Transmembrane helix</keyword>
<sequence length="226" mass="25646">MGYMKVPDFAEWLPPKLEDECRSHCLTNCSCLAYAFDTGIGCMSWSRFLIDILQFQASGTTLHIRVSHSELEHHGEIKLIATLVIVLSFVVCVDVYLIWFWMSRQRGKIWFQFKRNNQLDGKKICLGEIISNVIWMSFQFSSLKCLAMSTNQLHDNNKLGQGGFGPVYKVNLFFSSNEPIRFNSSSCKCSCQVVSLTCSLFIGSISRQGGNSCQEAFDSLRTWKSS</sequence>
<keyword evidence="1" id="KW-0812">Transmembrane</keyword>
<keyword evidence="1" id="KW-0472">Membrane</keyword>
<accession>A0ABD2STF6</accession>
<gene>
    <name evidence="3" type="ORF">AABB24_021009</name>
</gene>
<dbReference type="CDD" id="cd01098">
    <property type="entry name" value="PAN_AP_plant"/>
    <property type="match status" value="1"/>
</dbReference>
<reference evidence="3 4" key="1">
    <citation type="submission" date="2024-05" db="EMBL/GenBank/DDBJ databases">
        <title>De novo assembly of an allotetraploid wild potato.</title>
        <authorList>
            <person name="Hosaka A.J."/>
        </authorList>
    </citation>
    <scope>NUCLEOTIDE SEQUENCE [LARGE SCALE GENOMIC DNA]</scope>
    <source>
        <tissue evidence="3">Young leaves</tissue>
    </source>
</reference>
<dbReference type="EMBL" id="JBJKTR010000013">
    <property type="protein sequence ID" value="KAL3347119.1"/>
    <property type="molecule type" value="Genomic_DNA"/>
</dbReference>
<evidence type="ECO:0000256" key="1">
    <source>
        <dbReference type="SAM" id="Phobius"/>
    </source>
</evidence>
<dbReference type="InterPro" id="IPR003609">
    <property type="entry name" value="Pan_app"/>
</dbReference>
<dbReference type="PANTHER" id="PTHR32444">
    <property type="entry name" value="BULB-TYPE LECTIN DOMAIN-CONTAINING PROTEIN"/>
    <property type="match status" value="1"/>
</dbReference>
<keyword evidence="4" id="KW-1185">Reference proteome</keyword>
<dbReference type="Gene3D" id="3.30.200.20">
    <property type="entry name" value="Phosphorylase Kinase, domain 1"/>
    <property type="match status" value="1"/>
</dbReference>